<dbReference type="GO" id="GO:0043190">
    <property type="term" value="C:ATP-binding cassette (ABC) transporter complex"/>
    <property type="evidence" value="ECO:0007669"/>
    <property type="project" value="InterPro"/>
</dbReference>
<dbReference type="NCBIfam" id="TIGR01726">
    <property type="entry name" value="HEQRo_perm_3TM"/>
    <property type="match status" value="1"/>
</dbReference>
<dbReference type="InterPro" id="IPR000515">
    <property type="entry name" value="MetI-like"/>
</dbReference>
<evidence type="ECO:0000256" key="6">
    <source>
        <dbReference type="ARBA" id="ARBA00022692"/>
    </source>
</evidence>
<dbReference type="PROSITE" id="PS50928">
    <property type="entry name" value="ABC_TM1"/>
    <property type="match status" value="1"/>
</dbReference>
<evidence type="ECO:0000256" key="5">
    <source>
        <dbReference type="ARBA" id="ARBA00022475"/>
    </source>
</evidence>
<dbReference type="AlphaFoldDB" id="A0A7Z2NY82"/>
<proteinExistence type="inferred from homology"/>
<keyword evidence="9 10" id="KW-0472">Membrane</keyword>
<evidence type="ECO:0000256" key="2">
    <source>
        <dbReference type="ARBA" id="ARBA00004429"/>
    </source>
</evidence>
<dbReference type="GO" id="GO:0022857">
    <property type="term" value="F:transmembrane transporter activity"/>
    <property type="evidence" value="ECO:0007669"/>
    <property type="project" value="InterPro"/>
</dbReference>
<feature type="transmembrane region" description="Helical" evidence="10">
    <location>
        <begin position="70"/>
        <end position="87"/>
    </location>
</feature>
<dbReference type="EMBL" id="CP047895">
    <property type="protein sequence ID" value="QHL91614.1"/>
    <property type="molecule type" value="Genomic_DNA"/>
</dbReference>
<reference evidence="12 13" key="1">
    <citation type="submission" date="2020-01" db="EMBL/GenBank/DDBJ databases">
        <title>Sphingomonas sp. C33 whole genome sequece.</title>
        <authorList>
            <person name="Park C."/>
        </authorList>
    </citation>
    <scope>NUCLEOTIDE SEQUENCE [LARGE SCALE GENOMIC DNA]</scope>
    <source>
        <strain evidence="12 13">C33</strain>
    </source>
</reference>
<gene>
    <name evidence="12" type="ORF">GVO57_13440</name>
</gene>
<keyword evidence="13" id="KW-1185">Reference proteome</keyword>
<feature type="transmembrane region" description="Helical" evidence="10">
    <location>
        <begin position="20"/>
        <end position="49"/>
    </location>
</feature>
<comment type="similarity">
    <text evidence="3">Belongs to the binding-protein-dependent transport system permease family. HisMQ subfamily.</text>
</comment>
<dbReference type="KEGG" id="schy:GVO57_13440"/>
<organism evidence="12 13">
    <name type="scientific">Sphingomonas changnyeongensis</name>
    <dbReference type="NCBI Taxonomy" id="2698679"/>
    <lineage>
        <taxon>Bacteria</taxon>
        <taxon>Pseudomonadati</taxon>
        <taxon>Pseudomonadota</taxon>
        <taxon>Alphaproteobacteria</taxon>
        <taxon>Sphingomonadales</taxon>
        <taxon>Sphingomonadaceae</taxon>
        <taxon>Sphingomonas</taxon>
    </lineage>
</organism>
<comment type="function">
    <text evidence="1">Part of the binding-protein-dependent transport system for glutamine; probably responsible for the translocation of the substrate across the membrane.</text>
</comment>
<sequence>MIDAILAAAPRFFSLGTAEFLFGALIRTLWMTVIGCGLGFMLGMGIAVLRRSRLRALAPARFIAMLAVETFRRLPFLVILILVLFATQILAPGLSLLGIATVAITLAATAYLSEIIRAGLDSVPRQQVEGAEALNFSAGQTLFLVVLPQSWRVILPPAAAFMVMFVKDTSLASYLGVVELTFAGKILVNRGYPPSLGFGAVLLLYFALSWPLGRLARRLETRLAPSRHP</sequence>
<dbReference type="InterPro" id="IPR043429">
    <property type="entry name" value="ArtM/GltK/GlnP/TcyL/YhdX-like"/>
</dbReference>
<evidence type="ECO:0000256" key="9">
    <source>
        <dbReference type="ARBA" id="ARBA00023136"/>
    </source>
</evidence>
<comment type="subcellular location">
    <subcellularLocation>
        <location evidence="2">Cell inner membrane</location>
        <topology evidence="2">Multi-pass membrane protein</topology>
    </subcellularLocation>
    <subcellularLocation>
        <location evidence="10">Cell membrane</location>
        <topology evidence="10">Multi-pass membrane protein</topology>
    </subcellularLocation>
</comment>
<dbReference type="PANTHER" id="PTHR30614">
    <property type="entry name" value="MEMBRANE COMPONENT OF AMINO ACID ABC TRANSPORTER"/>
    <property type="match status" value="1"/>
</dbReference>
<evidence type="ECO:0000256" key="1">
    <source>
        <dbReference type="ARBA" id="ARBA00003159"/>
    </source>
</evidence>
<dbReference type="SUPFAM" id="SSF161098">
    <property type="entry name" value="MetI-like"/>
    <property type="match status" value="1"/>
</dbReference>
<keyword evidence="8 10" id="KW-1133">Transmembrane helix</keyword>
<dbReference type="GO" id="GO:0006865">
    <property type="term" value="P:amino acid transport"/>
    <property type="evidence" value="ECO:0007669"/>
    <property type="project" value="UniProtKB-KW"/>
</dbReference>
<feature type="transmembrane region" description="Helical" evidence="10">
    <location>
        <begin position="195"/>
        <end position="213"/>
    </location>
</feature>
<evidence type="ECO:0000313" key="12">
    <source>
        <dbReference type="EMBL" id="QHL91614.1"/>
    </source>
</evidence>
<dbReference type="PANTHER" id="PTHR30614:SF20">
    <property type="entry name" value="GLUTAMINE TRANSPORT SYSTEM PERMEASE PROTEIN GLNP"/>
    <property type="match status" value="1"/>
</dbReference>
<keyword evidence="6 10" id="KW-0812">Transmembrane</keyword>
<evidence type="ECO:0000256" key="4">
    <source>
        <dbReference type="ARBA" id="ARBA00022448"/>
    </source>
</evidence>
<evidence type="ECO:0000256" key="8">
    <source>
        <dbReference type="ARBA" id="ARBA00022989"/>
    </source>
</evidence>
<feature type="domain" description="ABC transmembrane type-1" evidence="11">
    <location>
        <begin position="25"/>
        <end position="213"/>
    </location>
</feature>
<evidence type="ECO:0000256" key="10">
    <source>
        <dbReference type="RuleBase" id="RU363032"/>
    </source>
</evidence>
<dbReference type="Proteomes" id="UP000464468">
    <property type="component" value="Chromosome"/>
</dbReference>
<evidence type="ECO:0000313" key="13">
    <source>
        <dbReference type="Proteomes" id="UP000464468"/>
    </source>
</evidence>
<keyword evidence="5" id="KW-1003">Cell membrane</keyword>
<dbReference type="RefSeq" id="WP_160593650.1">
    <property type="nucleotide sequence ID" value="NZ_CP047895.1"/>
</dbReference>
<dbReference type="InterPro" id="IPR035906">
    <property type="entry name" value="MetI-like_sf"/>
</dbReference>
<evidence type="ECO:0000256" key="3">
    <source>
        <dbReference type="ARBA" id="ARBA00010072"/>
    </source>
</evidence>
<evidence type="ECO:0000259" key="11">
    <source>
        <dbReference type="PROSITE" id="PS50928"/>
    </source>
</evidence>
<dbReference type="Pfam" id="PF00528">
    <property type="entry name" value="BPD_transp_1"/>
    <property type="match status" value="1"/>
</dbReference>
<accession>A0A7Z2NY82</accession>
<dbReference type="InterPro" id="IPR010065">
    <property type="entry name" value="AA_ABC_transptr_permease_3TM"/>
</dbReference>
<keyword evidence="4 10" id="KW-0813">Transport</keyword>
<dbReference type="Gene3D" id="1.10.3720.10">
    <property type="entry name" value="MetI-like"/>
    <property type="match status" value="1"/>
</dbReference>
<evidence type="ECO:0000256" key="7">
    <source>
        <dbReference type="ARBA" id="ARBA00022970"/>
    </source>
</evidence>
<feature type="transmembrane region" description="Helical" evidence="10">
    <location>
        <begin position="93"/>
        <end position="112"/>
    </location>
</feature>
<name>A0A7Z2NY82_9SPHN</name>
<keyword evidence="7" id="KW-0029">Amino-acid transport</keyword>
<protein>
    <submittedName>
        <fullName evidence="12">ABC transporter permease subunit</fullName>
    </submittedName>
</protein>
<dbReference type="CDD" id="cd06261">
    <property type="entry name" value="TM_PBP2"/>
    <property type="match status" value="1"/>
</dbReference>